<gene>
    <name evidence="2" type="ORF">A3207_02580</name>
</gene>
<name>A0A8J8PG08_9ARCH</name>
<dbReference type="EMBL" id="LVVT01000014">
    <property type="protein sequence ID" value="TQS82852.1"/>
    <property type="molecule type" value="Genomic_DNA"/>
</dbReference>
<dbReference type="PANTHER" id="PTHR43721:SF11">
    <property type="entry name" value="SELENOCYSTEINE-SPECIFIC ELONGATION FACTOR"/>
    <property type="match status" value="1"/>
</dbReference>
<dbReference type="InterPro" id="IPR027417">
    <property type="entry name" value="P-loop_NTPase"/>
</dbReference>
<dbReference type="Proteomes" id="UP000752814">
    <property type="component" value="Unassembled WGS sequence"/>
</dbReference>
<keyword evidence="2" id="KW-0251">Elongation factor</keyword>
<evidence type="ECO:0000313" key="3">
    <source>
        <dbReference type="Proteomes" id="UP000752814"/>
    </source>
</evidence>
<dbReference type="Pfam" id="PF03144">
    <property type="entry name" value="GTP_EFTU_D2"/>
    <property type="match status" value="1"/>
</dbReference>
<dbReference type="InterPro" id="IPR009000">
    <property type="entry name" value="Transl_B-barrel_sf"/>
</dbReference>
<dbReference type="AlphaFoldDB" id="A0A8J8PG08"/>
<dbReference type="RefSeq" id="WP_400256611.1">
    <property type="nucleotide sequence ID" value="NZ_CAYAYE010000013.1"/>
</dbReference>
<dbReference type="InterPro" id="IPR050055">
    <property type="entry name" value="EF-Tu_GTPase"/>
</dbReference>
<feature type="domain" description="Translation elongation factor EFTu-like" evidence="1">
    <location>
        <begin position="158"/>
        <end position="225"/>
    </location>
</feature>
<dbReference type="CDD" id="cd03696">
    <property type="entry name" value="SelB_II"/>
    <property type="match status" value="1"/>
</dbReference>
<dbReference type="PANTHER" id="PTHR43721">
    <property type="entry name" value="ELONGATION FACTOR TU-RELATED"/>
    <property type="match status" value="1"/>
</dbReference>
<reference evidence="2" key="1">
    <citation type="submission" date="2016-03" db="EMBL/GenBank/DDBJ databases">
        <authorList>
            <person name="Borrel G."/>
            <person name="Mccann A."/>
            <person name="O'Toole P.W."/>
        </authorList>
    </citation>
    <scope>NUCLEOTIDE SEQUENCE</scope>
    <source>
        <strain evidence="2">183</strain>
    </source>
</reference>
<dbReference type="GO" id="GO:0003746">
    <property type="term" value="F:translation elongation factor activity"/>
    <property type="evidence" value="ECO:0007669"/>
    <property type="project" value="UniProtKB-KW"/>
</dbReference>
<keyword evidence="2" id="KW-0648">Protein biosynthesis</keyword>
<dbReference type="GO" id="GO:0001514">
    <property type="term" value="P:selenocysteine incorporation"/>
    <property type="evidence" value="ECO:0007669"/>
    <property type="project" value="TreeGrafter"/>
</dbReference>
<organism evidence="2 3">
    <name type="scientific">Candidatus Methanomassiliicoccus intestinalis</name>
    <dbReference type="NCBI Taxonomy" id="1406512"/>
    <lineage>
        <taxon>Archaea</taxon>
        <taxon>Methanobacteriati</taxon>
        <taxon>Thermoplasmatota</taxon>
        <taxon>Thermoplasmata</taxon>
        <taxon>Methanomassiliicoccales</taxon>
        <taxon>Methanomassiliicoccaceae</taxon>
        <taxon>Methanomassiliicoccus</taxon>
    </lineage>
</organism>
<dbReference type="Gene3D" id="3.40.50.300">
    <property type="entry name" value="P-loop containing nucleotide triphosphate hydrolases"/>
    <property type="match status" value="1"/>
</dbReference>
<dbReference type="Gene3D" id="2.40.30.10">
    <property type="entry name" value="Translation factors"/>
    <property type="match status" value="1"/>
</dbReference>
<dbReference type="GO" id="GO:0005525">
    <property type="term" value="F:GTP binding"/>
    <property type="evidence" value="ECO:0007669"/>
    <property type="project" value="InterPro"/>
</dbReference>
<evidence type="ECO:0000313" key="2">
    <source>
        <dbReference type="EMBL" id="TQS82852.1"/>
    </source>
</evidence>
<sequence>MSNLNVAVIGPADFARELGKKGTVSDITLYDLKQGKDTVTFIEASKYPERLAPLFFAVSMADSAIVVIDEINAQLGECIVMLHAAGISHGYILLRNYLTAEQISPLIKGTVLESYSIVNEDMVALREQFLNDARTLQSESDGACSIPIDHFFNVKGVGTVILGYVAAGKVSKHEDLKVLPTDKTAQVRSIQKHDDDYDEAFKGDRVGLALKNVTVENLDRGDVLTSDPSIKCTSNLETTLELVPFWKSPVKEGMVLHIGHWMQFIPSRVESAPEGGKIKLSLEKPMVHLPGDKAVVMYLDGGKLRIVGSISIS</sequence>
<evidence type="ECO:0000259" key="1">
    <source>
        <dbReference type="Pfam" id="PF03144"/>
    </source>
</evidence>
<dbReference type="InterPro" id="IPR004161">
    <property type="entry name" value="EFTu-like_2"/>
</dbReference>
<comment type="caution">
    <text evidence="2">The sequence shown here is derived from an EMBL/GenBank/DDBJ whole genome shotgun (WGS) entry which is preliminary data.</text>
</comment>
<protein>
    <submittedName>
        <fullName evidence="2">Elongation factor Tu</fullName>
    </submittedName>
</protein>
<accession>A0A8J8PG08</accession>
<proteinExistence type="predicted"/>
<dbReference type="SUPFAM" id="SSF50447">
    <property type="entry name" value="Translation proteins"/>
    <property type="match status" value="1"/>
</dbReference>